<evidence type="ECO:0000256" key="3">
    <source>
        <dbReference type="ARBA" id="ARBA00022692"/>
    </source>
</evidence>
<evidence type="ECO:0000259" key="17">
    <source>
        <dbReference type="Pfam" id="PF02932"/>
    </source>
</evidence>
<evidence type="ECO:0000256" key="4">
    <source>
        <dbReference type="ARBA" id="ARBA00022989"/>
    </source>
</evidence>
<comment type="subcellular location">
    <subcellularLocation>
        <location evidence="13">Synaptic cell membrane</location>
        <topology evidence="13">Multi-pass membrane protein</topology>
    </subcellularLocation>
</comment>
<proteinExistence type="inferred from homology"/>
<evidence type="ECO:0000313" key="18">
    <source>
        <dbReference type="EMBL" id="WAR04964.1"/>
    </source>
</evidence>
<dbReference type="PROSITE" id="PS00236">
    <property type="entry name" value="NEUROTR_ION_CHANNEL"/>
    <property type="match status" value="1"/>
</dbReference>
<evidence type="ECO:0000256" key="5">
    <source>
        <dbReference type="ARBA" id="ARBA00023018"/>
    </source>
</evidence>
<evidence type="ECO:0000256" key="9">
    <source>
        <dbReference type="ARBA" id="ARBA00023170"/>
    </source>
</evidence>
<dbReference type="InterPro" id="IPR036719">
    <property type="entry name" value="Neuro-gated_channel_TM_sf"/>
</dbReference>
<keyword evidence="19" id="KW-1185">Reference proteome</keyword>
<dbReference type="Pfam" id="PF02931">
    <property type="entry name" value="Neur_chan_LBD"/>
    <property type="match status" value="1"/>
</dbReference>
<feature type="region of interest" description="Disordered" evidence="15">
    <location>
        <begin position="431"/>
        <end position="462"/>
    </location>
</feature>
<feature type="region of interest" description="Disordered" evidence="15">
    <location>
        <begin position="367"/>
        <end position="390"/>
    </location>
</feature>
<evidence type="ECO:0000256" key="7">
    <source>
        <dbReference type="ARBA" id="ARBA00023136"/>
    </source>
</evidence>
<dbReference type="CDD" id="cd18997">
    <property type="entry name" value="LGIC_ECD_nAChR"/>
    <property type="match status" value="1"/>
</dbReference>
<keyword evidence="8" id="KW-1015">Disulfide bond</keyword>
<dbReference type="InterPro" id="IPR006201">
    <property type="entry name" value="Neur_channel"/>
</dbReference>
<evidence type="ECO:0000256" key="11">
    <source>
        <dbReference type="ARBA" id="ARBA00023286"/>
    </source>
</evidence>
<feature type="domain" description="Neurotransmitter-gated ion-channel ligand-binding" evidence="16">
    <location>
        <begin position="28"/>
        <end position="216"/>
    </location>
</feature>
<dbReference type="InterPro" id="IPR002394">
    <property type="entry name" value="Nicotinic_acetylcholine_rcpt"/>
</dbReference>
<gene>
    <name evidence="18" type="ORF">MAR_020333</name>
</gene>
<keyword evidence="11" id="KW-1071">Ligand-gated ion channel</keyword>
<dbReference type="Gene3D" id="2.70.170.10">
    <property type="entry name" value="Neurotransmitter-gated ion-channel ligand-binding domain"/>
    <property type="match status" value="1"/>
</dbReference>
<feature type="domain" description="Neurotransmitter-gated ion-channel transmembrane" evidence="17">
    <location>
        <begin position="223"/>
        <end position="520"/>
    </location>
</feature>
<dbReference type="PRINTS" id="PR00254">
    <property type="entry name" value="NICOTINICR"/>
</dbReference>
<organism evidence="18 19">
    <name type="scientific">Mya arenaria</name>
    <name type="common">Soft-shell clam</name>
    <dbReference type="NCBI Taxonomy" id="6604"/>
    <lineage>
        <taxon>Eukaryota</taxon>
        <taxon>Metazoa</taxon>
        <taxon>Spiralia</taxon>
        <taxon>Lophotrochozoa</taxon>
        <taxon>Mollusca</taxon>
        <taxon>Bivalvia</taxon>
        <taxon>Autobranchia</taxon>
        <taxon>Heteroconchia</taxon>
        <taxon>Euheterodonta</taxon>
        <taxon>Imparidentia</taxon>
        <taxon>Neoheterodontei</taxon>
        <taxon>Myida</taxon>
        <taxon>Myoidea</taxon>
        <taxon>Myidae</taxon>
        <taxon>Mya</taxon>
    </lineage>
</organism>
<evidence type="ECO:0000259" key="16">
    <source>
        <dbReference type="Pfam" id="PF02931"/>
    </source>
</evidence>
<keyword evidence="3 14" id="KW-0812">Transmembrane</keyword>
<evidence type="ECO:0000256" key="6">
    <source>
        <dbReference type="ARBA" id="ARBA00023065"/>
    </source>
</evidence>
<evidence type="ECO:0000256" key="15">
    <source>
        <dbReference type="SAM" id="MobiDB-lite"/>
    </source>
</evidence>
<dbReference type="InterPro" id="IPR036734">
    <property type="entry name" value="Neur_chan_lig-bd_sf"/>
</dbReference>
<reference evidence="18" key="1">
    <citation type="submission" date="2022-11" db="EMBL/GenBank/DDBJ databases">
        <title>Centuries of genome instability and evolution in soft-shell clam transmissible cancer (bioRxiv).</title>
        <authorList>
            <person name="Hart S.F.M."/>
            <person name="Yonemitsu M.A."/>
            <person name="Giersch R.M."/>
            <person name="Beal B.F."/>
            <person name="Arriagada G."/>
            <person name="Davis B.W."/>
            <person name="Ostrander E.A."/>
            <person name="Goff S.P."/>
            <person name="Metzger M.J."/>
        </authorList>
    </citation>
    <scope>NUCLEOTIDE SEQUENCE</scope>
    <source>
        <strain evidence="18">MELC-2E11</strain>
        <tissue evidence="18">Siphon/mantle</tissue>
    </source>
</reference>
<evidence type="ECO:0000256" key="8">
    <source>
        <dbReference type="ARBA" id="ARBA00023157"/>
    </source>
</evidence>
<keyword evidence="4 14" id="KW-1133">Transmembrane helix</keyword>
<keyword evidence="2" id="KW-1003">Cell membrane</keyword>
<dbReference type="InterPro" id="IPR006202">
    <property type="entry name" value="Neur_chan_lig-bd"/>
</dbReference>
<feature type="transmembrane region" description="Helical" evidence="14">
    <location>
        <begin position="509"/>
        <end position="529"/>
    </location>
</feature>
<accession>A0ABY7E6Z3</accession>
<keyword evidence="10" id="KW-0325">Glycoprotein</keyword>
<dbReference type="SUPFAM" id="SSF63712">
    <property type="entry name" value="Nicotinic receptor ligand binding domain-like"/>
    <property type="match status" value="1"/>
</dbReference>
<keyword evidence="12 14" id="KW-0407">Ion channel</keyword>
<sequence length="555" mass="64089">MEPRMLDLPRQTIQILLTISTLAIAVQPENMLIVRFALHLNQIIGLDERHQVLTTNVFIDQQWIDDNLGWDPEDYNNIKSIRIPANNVWLPDTFIYNNADGGSTGFMKGTYVLVNHNGTILWPVPVKLKSSCKVDITYFPFDDQMCFLKFGSWIYSGDWIDYETMYDDRSIELSTYVNNSEWDLLSVVLEKGFRTQSCCEDLYPDLTYTLYVRRKTFYYIFNIIVPCIMLSILTLLTFWLPPTSGEKITLGLSVFLAFSMFMLLIAEEVPATSEAVPLIGIYLCVVMTLTSVSVIMAVMVINLYNRGAKTRRAPKVVRILALKWISFENDTEIDTRKASFKNRRQTSMRRTRETALSSIHEYTISRQNTIRRRHSSSENPGGEDNDINEITPLNIIEPEAGPEAEVIWLRRDEVYPATSPQTNSFELEVPKPCSHQEHNNTLEASRKAGPKRERFEKRARPKRVKTTAVKPCHISRDFSPKKGDIKSEIYFRKLIVVEWQRIAAVVDRVLFWVYCIGTFVAYLLILVIVPNQNYALWNAKIQPNPNIRSDSRYTM</sequence>
<evidence type="ECO:0000256" key="12">
    <source>
        <dbReference type="ARBA" id="ARBA00023303"/>
    </source>
</evidence>
<dbReference type="SUPFAM" id="SSF90112">
    <property type="entry name" value="Neurotransmitter-gated ion-channel transmembrane pore"/>
    <property type="match status" value="1"/>
</dbReference>
<dbReference type="Proteomes" id="UP001164746">
    <property type="component" value="Chromosome 5"/>
</dbReference>
<dbReference type="PRINTS" id="PR00252">
    <property type="entry name" value="NRIONCHANNEL"/>
</dbReference>
<feature type="compositionally biased region" description="Basic and acidic residues" evidence="15">
    <location>
        <begin position="434"/>
        <end position="458"/>
    </location>
</feature>
<name>A0ABY7E6Z3_MYAAR</name>
<protein>
    <submittedName>
        <fullName evidence="18">ACH10-like protein</fullName>
    </submittedName>
</protein>
<evidence type="ECO:0000256" key="10">
    <source>
        <dbReference type="ARBA" id="ARBA00023180"/>
    </source>
</evidence>
<evidence type="ECO:0000256" key="2">
    <source>
        <dbReference type="ARBA" id="ARBA00022475"/>
    </source>
</evidence>
<dbReference type="Gene3D" id="1.20.58.390">
    <property type="entry name" value="Neurotransmitter-gated ion-channel transmembrane domain"/>
    <property type="match status" value="1"/>
</dbReference>
<evidence type="ECO:0000256" key="14">
    <source>
        <dbReference type="RuleBase" id="RU000687"/>
    </source>
</evidence>
<evidence type="ECO:0000256" key="1">
    <source>
        <dbReference type="ARBA" id="ARBA00022448"/>
    </source>
</evidence>
<keyword evidence="6 14" id="KW-0406">Ion transport</keyword>
<dbReference type="NCBIfam" id="TIGR00860">
    <property type="entry name" value="LIC"/>
    <property type="match status" value="1"/>
</dbReference>
<keyword evidence="1 14" id="KW-0813">Transport</keyword>
<dbReference type="InterPro" id="IPR018000">
    <property type="entry name" value="Neurotransmitter_ion_chnl_CS"/>
</dbReference>
<keyword evidence="5" id="KW-0770">Synapse</keyword>
<evidence type="ECO:0000313" key="19">
    <source>
        <dbReference type="Proteomes" id="UP001164746"/>
    </source>
</evidence>
<dbReference type="EMBL" id="CP111016">
    <property type="protein sequence ID" value="WAR04964.1"/>
    <property type="molecule type" value="Genomic_DNA"/>
</dbReference>
<keyword evidence="9" id="KW-0675">Receptor</keyword>
<dbReference type="PANTHER" id="PTHR18945">
    <property type="entry name" value="NEUROTRANSMITTER GATED ION CHANNEL"/>
    <property type="match status" value="1"/>
</dbReference>
<dbReference type="CDD" id="cd19051">
    <property type="entry name" value="LGIC_TM_cation"/>
    <property type="match status" value="1"/>
</dbReference>
<dbReference type="Pfam" id="PF02932">
    <property type="entry name" value="Neur_chan_memb"/>
    <property type="match status" value="1"/>
</dbReference>
<feature type="transmembrane region" description="Helical" evidence="14">
    <location>
        <begin position="217"/>
        <end position="241"/>
    </location>
</feature>
<keyword evidence="7 14" id="KW-0472">Membrane</keyword>
<feature type="transmembrane region" description="Helical" evidence="14">
    <location>
        <begin position="278"/>
        <end position="304"/>
    </location>
</feature>
<comment type="similarity">
    <text evidence="14">Belongs to the ligand-gated ion channel (TC 1.A.9) family.</text>
</comment>
<feature type="transmembrane region" description="Helical" evidence="14">
    <location>
        <begin position="248"/>
        <end position="266"/>
    </location>
</feature>
<dbReference type="InterPro" id="IPR006029">
    <property type="entry name" value="Neurotrans-gated_channel_TM"/>
</dbReference>
<dbReference type="InterPro" id="IPR038050">
    <property type="entry name" value="Neuro_actylchol_rec"/>
</dbReference>
<evidence type="ECO:0000256" key="13">
    <source>
        <dbReference type="ARBA" id="ARBA00034099"/>
    </source>
</evidence>